<dbReference type="InterPro" id="IPR003494">
    <property type="entry name" value="SHS2_FtsA"/>
</dbReference>
<keyword evidence="1" id="KW-1003">Cell membrane</keyword>
<dbReference type="PANTHER" id="PTHR32432:SF4">
    <property type="entry name" value="CELL DIVISION PROTEIN FTSA"/>
    <property type="match status" value="1"/>
</dbReference>
<evidence type="ECO:0000256" key="4">
    <source>
        <dbReference type="ARBA" id="ARBA00023306"/>
    </source>
</evidence>
<dbReference type="EMBL" id="JABXXQ010000672">
    <property type="protein sequence ID" value="NVN32149.1"/>
    <property type="molecule type" value="Genomic_DNA"/>
</dbReference>
<dbReference type="NCBIfam" id="TIGR01174">
    <property type="entry name" value="ftsA"/>
    <property type="match status" value="1"/>
</dbReference>
<dbReference type="SMART" id="SM00842">
    <property type="entry name" value="FtsA"/>
    <property type="match status" value="1"/>
</dbReference>
<dbReference type="Gene3D" id="3.30.420.40">
    <property type="match status" value="2"/>
</dbReference>
<keyword evidence="4" id="KW-0131">Cell cycle</keyword>
<gene>
    <name evidence="6" type="primary">ftsA</name>
    <name evidence="6" type="ORF">HUK83_17640</name>
</gene>
<sequence>MATPAAAAGTETALAIVPPPVRRRRLKGGTFGALDIGSTKITCLIGRADSAGNIKVIGHGWQRSRGVRAGGIVDLDEAERTIRAAVGQAEEMADHRLRSVTVGLSCGQPESRIFNVRWPVGGQVVGDADVRRVVSEGRLRAQTEGRDLVHALPLTFAVDQTTGVDDPRGHHCEQLTARLHVIDASTMALRNLRATLARCDLDVATLVSTPLASGLSVLTEDERELGATVVDLGGGTTQIAVFGEGQMLHTALLPVGGLHVTKDIAGMLSTRLESAERLKVLYGNAELSAEDEREYLPVQLIAGEDDQFARVPRSMIVGIIRPRLEETFELVRDRLDGAGIGLAAASRVVLTGGA</sequence>
<evidence type="ECO:0000256" key="2">
    <source>
        <dbReference type="ARBA" id="ARBA00022618"/>
    </source>
</evidence>
<dbReference type="CDD" id="cd24048">
    <property type="entry name" value="ASKHA_NBD_FtsA"/>
    <property type="match status" value="1"/>
</dbReference>
<dbReference type="SUPFAM" id="SSF53067">
    <property type="entry name" value="Actin-like ATPase domain"/>
    <property type="match status" value="2"/>
</dbReference>
<dbReference type="GO" id="GO:0009898">
    <property type="term" value="C:cytoplasmic side of plasma membrane"/>
    <property type="evidence" value="ECO:0007669"/>
    <property type="project" value="TreeGrafter"/>
</dbReference>
<accession>A0A850NV80</accession>
<evidence type="ECO:0000313" key="6">
    <source>
        <dbReference type="EMBL" id="NVN32149.1"/>
    </source>
</evidence>
<protein>
    <submittedName>
        <fullName evidence="6">Cell division protein FtsA</fullName>
    </submittedName>
</protein>
<evidence type="ECO:0000256" key="3">
    <source>
        <dbReference type="ARBA" id="ARBA00023136"/>
    </source>
</evidence>
<dbReference type="Pfam" id="PF02491">
    <property type="entry name" value="SHS2_FTSA"/>
    <property type="match status" value="1"/>
</dbReference>
<feature type="non-terminal residue" evidence="6">
    <location>
        <position position="354"/>
    </location>
</feature>
<evidence type="ECO:0000259" key="5">
    <source>
        <dbReference type="SMART" id="SM00842"/>
    </source>
</evidence>
<keyword evidence="3" id="KW-0472">Membrane</keyword>
<dbReference type="PANTHER" id="PTHR32432">
    <property type="entry name" value="CELL DIVISION PROTEIN FTSA-RELATED"/>
    <property type="match status" value="1"/>
</dbReference>
<dbReference type="GO" id="GO:0051301">
    <property type="term" value="P:cell division"/>
    <property type="evidence" value="ECO:0007669"/>
    <property type="project" value="UniProtKB-KW"/>
</dbReference>
<evidence type="ECO:0000313" key="7">
    <source>
        <dbReference type="Proteomes" id="UP000565205"/>
    </source>
</evidence>
<dbReference type="InterPro" id="IPR050696">
    <property type="entry name" value="FtsA/MreB"/>
</dbReference>
<dbReference type="GO" id="GO:0032153">
    <property type="term" value="C:cell division site"/>
    <property type="evidence" value="ECO:0007669"/>
    <property type="project" value="TreeGrafter"/>
</dbReference>
<proteinExistence type="predicted"/>
<name>A0A850NV80_9PROT</name>
<dbReference type="InterPro" id="IPR043129">
    <property type="entry name" value="ATPase_NBD"/>
</dbReference>
<reference evidence="6 7" key="1">
    <citation type="submission" date="2020-06" db="EMBL/GenBank/DDBJ databases">
        <title>Description of novel acetic acid bacteria.</title>
        <authorList>
            <person name="Sombolestani A."/>
        </authorList>
    </citation>
    <scope>NUCLEOTIDE SEQUENCE [LARGE SCALE GENOMIC DNA]</scope>
    <source>
        <strain evidence="6 7">LMG 26838</strain>
    </source>
</reference>
<dbReference type="Proteomes" id="UP000565205">
    <property type="component" value="Unassembled WGS sequence"/>
</dbReference>
<comment type="caution">
    <text evidence="6">The sequence shown here is derived from an EMBL/GenBank/DDBJ whole genome shotgun (WGS) entry which is preliminary data.</text>
</comment>
<feature type="domain" description="SHS2" evidence="5">
    <location>
        <begin position="31"/>
        <end position="217"/>
    </location>
</feature>
<dbReference type="InterPro" id="IPR020823">
    <property type="entry name" value="Cell_div_FtsA"/>
</dbReference>
<keyword evidence="2 6" id="KW-0132">Cell division</keyword>
<dbReference type="AlphaFoldDB" id="A0A850NV80"/>
<dbReference type="Pfam" id="PF14450">
    <property type="entry name" value="FtsA"/>
    <property type="match status" value="1"/>
</dbReference>
<organism evidence="6 7">
    <name type="scientific">Endobacter medicaginis</name>
    <dbReference type="NCBI Taxonomy" id="1181271"/>
    <lineage>
        <taxon>Bacteria</taxon>
        <taxon>Pseudomonadati</taxon>
        <taxon>Pseudomonadota</taxon>
        <taxon>Alphaproteobacteria</taxon>
        <taxon>Acetobacterales</taxon>
        <taxon>Acetobacteraceae</taxon>
        <taxon>Endobacter</taxon>
    </lineage>
</organism>
<evidence type="ECO:0000256" key="1">
    <source>
        <dbReference type="ARBA" id="ARBA00022475"/>
    </source>
</evidence>